<evidence type="ECO:0000259" key="20">
    <source>
        <dbReference type="PROSITE" id="PS51746"/>
    </source>
</evidence>
<dbReference type="SMR" id="U3KNF5"/>
<evidence type="ECO:0000256" key="18">
    <source>
        <dbReference type="RuleBase" id="RU003465"/>
    </source>
</evidence>
<evidence type="ECO:0000256" key="12">
    <source>
        <dbReference type="ARBA" id="ARBA00023211"/>
    </source>
</evidence>
<dbReference type="EC" id="3.1.3.16" evidence="5"/>
<evidence type="ECO:0000256" key="5">
    <source>
        <dbReference type="ARBA" id="ARBA00013081"/>
    </source>
</evidence>
<protein>
    <recommendedName>
        <fullName evidence="17">Integrin-linked kinase-associated serine/threonine phosphatase 2C</fullName>
        <ecNumber evidence="5">3.1.3.16</ecNumber>
    </recommendedName>
</protein>
<dbReference type="Bgee" id="ENSOCUG00000017442">
    <property type="expression patterns" value="Expressed in autopod skin and 17 other cell types or tissues"/>
</dbReference>
<organism evidence="21 22">
    <name type="scientific">Oryctolagus cuniculus</name>
    <name type="common">Rabbit</name>
    <dbReference type="NCBI Taxonomy" id="9986"/>
    <lineage>
        <taxon>Eukaryota</taxon>
        <taxon>Metazoa</taxon>
        <taxon>Chordata</taxon>
        <taxon>Craniata</taxon>
        <taxon>Vertebrata</taxon>
        <taxon>Euteleostomi</taxon>
        <taxon>Mammalia</taxon>
        <taxon>Eutheria</taxon>
        <taxon>Euarchontoglires</taxon>
        <taxon>Glires</taxon>
        <taxon>Lagomorpha</taxon>
        <taxon>Leporidae</taxon>
        <taxon>Oryctolagus</taxon>
    </lineage>
</organism>
<evidence type="ECO:0000256" key="10">
    <source>
        <dbReference type="ARBA" id="ARBA00022912"/>
    </source>
</evidence>
<dbReference type="PANTHER" id="PTHR47992">
    <property type="entry name" value="PROTEIN PHOSPHATASE"/>
    <property type="match status" value="1"/>
</dbReference>
<evidence type="ECO:0000313" key="22">
    <source>
        <dbReference type="Proteomes" id="UP000001811"/>
    </source>
</evidence>
<gene>
    <name evidence="21" type="primary">ILKAP</name>
</gene>
<dbReference type="AlphaFoldDB" id="U3KNF5"/>
<keyword evidence="10 18" id="KW-0904">Protein phosphatase</keyword>
<comment type="subunit">
    <text evidence="16">Interacts with ILK.</text>
</comment>
<feature type="compositionally biased region" description="Basic and acidic residues" evidence="19">
    <location>
        <begin position="198"/>
        <end position="209"/>
    </location>
</feature>
<dbReference type="Pfam" id="PF00481">
    <property type="entry name" value="PP2C"/>
    <property type="match status" value="1"/>
</dbReference>
<dbReference type="HOGENOM" id="CLU_013173_1_6_1"/>
<dbReference type="InParanoid" id="U3KNF5"/>
<dbReference type="GeneTree" id="ENSGT00940000157403"/>
<feature type="domain" description="PPM-type phosphatase" evidence="20">
    <location>
        <begin position="233"/>
        <end position="515"/>
    </location>
</feature>
<evidence type="ECO:0000256" key="7">
    <source>
        <dbReference type="ARBA" id="ARBA00022723"/>
    </source>
</evidence>
<evidence type="ECO:0000256" key="19">
    <source>
        <dbReference type="SAM" id="MobiDB-lite"/>
    </source>
</evidence>
<evidence type="ECO:0000256" key="17">
    <source>
        <dbReference type="ARBA" id="ARBA00072449"/>
    </source>
</evidence>
<keyword evidence="9" id="KW-0460">Magnesium</keyword>
<dbReference type="InterPro" id="IPR000222">
    <property type="entry name" value="PP2C_BS"/>
</dbReference>
<keyword evidence="6" id="KW-0963">Cytoplasm</keyword>
<evidence type="ECO:0000256" key="4">
    <source>
        <dbReference type="ARBA" id="ARBA00006702"/>
    </source>
</evidence>
<dbReference type="SMART" id="SM00332">
    <property type="entry name" value="PP2Cc"/>
    <property type="match status" value="1"/>
</dbReference>
<evidence type="ECO:0000256" key="6">
    <source>
        <dbReference type="ARBA" id="ARBA00022490"/>
    </source>
</evidence>
<evidence type="ECO:0000256" key="15">
    <source>
        <dbReference type="ARBA" id="ARBA00055237"/>
    </source>
</evidence>
<feature type="compositionally biased region" description="Polar residues" evidence="19">
    <location>
        <begin position="188"/>
        <end position="197"/>
    </location>
</feature>
<evidence type="ECO:0000256" key="11">
    <source>
        <dbReference type="ARBA" id="ARBA00022990"/>
    </source>
</evidence>
<evidence type="ECO:0000256" key="14">
    <source>
        <dbReference type="ARBA" id="ARBA00048336"/>
    </source>
</evidence>
<dbReference type="PROSITE" id="PS01032">
    <property type="entry name" value="PPM_1"/>
    <property type="match status" value="1"/>
</dbReference>
<keyword evidence="12" id="KW-0464">Manganese</keyword>
<keyword evidence="8 18" id="KW-0378">Hydrolase</keyword>
<dbReference type="Gene3D" id="3.60.40.10">
    <property type="entry name" value="PPM-type phosphatase domain"/>
    <property type="match status" value="1"/>
</dbReference>
<dbReference type="STRING" id="9986.ENSOCUP00000026764"/>
<accession>U3KNF5</accession>
<dbReference type="GO" id="GO:0046872">
    <property type="term" value="F:metal ion binding"/>
    <property type="evidence" value="ECO:0007669"/>
    <property type="project" value="UniProtKB-KW"/>
</dbReference>
<dbReference type="FunFam" id="3.60.40.10:FF:000018">
    <property type="entry name" value="Integrin-linked kinase-associated serine/threonine phosphatase 2C"/>
    <property type="match status" value="1"/>
</dbReference>
<dbReference type="FunCoup" id="U3KNF5">
    <property type="interactions" value="1897"/>
</dbReference>
<comment type="subcellular location">
    <subcellularLocation>
        <location evidence="3">Cytoplasm</location>
    </subcellularLocation>
</comment>
<dbReference type="GO" id="GO:0004722">
    <property type="term" value="F:protein serine/threonine phosphatase activity"/>
    <property type="evidence" value="ECO:0007669"/>
    <property type="project" value="UniProtKB-EC"/>
</dbReference>
<dbReference type="GO" id="GO:0005737">
    <property type="term" value="C:cytoplasm"/>
    <property type="evidence" value="ECO:0007669"/>
    <property type="project" value="UniProtKB-SubCell"/>
</dbReference>
<evidence type="ECO:0000256" key="16">
    <source>
        <dbReference type="ARBA" id="ARBA00062632"/>
    </source>
</evidence>
<evidence type="ECO:0000256" key="13">
    <source>
        <dbReference type="ARBA" id="ARBA00047761"/>
    </source>
</evidence>
<keyword evidence="7" id="KW-0479">Metal-binding</keyword>
<comment type="function">
    <text evidence="15">Protein phosphatase that may play a role in regulation of cell cycle progression via dephosphorylation of its substrates whose appropriate phosphorylation states might be crucial for cell proliferation. Selectively associates with integrin linked kinase (ILK), to modulate cell adhesion and growth factor signaling. Inhibits the ILK-GSK3B signaling axis and may play an important role in inhibiting oncogenic transformation.</text>
</comment>
<evidence type="ECO:0000256" key="1">
    <source>
        <dbReference type="ARBA" id="ARBA00001936"/>
    </source>
</evidence>
<feature type="region of interest" description="Disordered" evidence="19">
    <location>
        <begin position="170"/>
        <end position="219"/>
    </location>
</feature>
<evidence type="ECO:0000256" key="9">
    <source>
        <dbReference type="ARBA" id="ARBA00022842"/>
    </source>
</evidence>
<dbReference type="InterPro" id="IPR001932">
    <property type="entry name" value="PPM-type_phosphatase-like_dom"/>
</dbReference>
<comment type="catalytic activity">
    <reaction evidence="14">
        <text>O-phospho-L-threonyl-[protein] + H2O = L-threonyl-[protein] + phosphate</text>
        <dbReference type="Rhea" id="RHEA:47004"/>
        <dbReference type="Rhea" id="RHEA-COMP:11060"/>
        <dbReference type="Rhea" id="RHEA-COMP:11605"/>
        <dbReference type="ChEBI" id="CHEBI:15377"/>
        <dbReference type="ChEBI" id="CHEBI:30013"/>
        <dbReference type="ChEBI" id="CHEBI:43474"/>
        <dbReference type="ChEBI" id="CHEBI:61977"/>
        <dbReference type="EC" id="3.1.3.16"/>
    </reaction>
</comment>
<evidence type="ECO:0000256" key="3">
    <source>
        <dbReference type="ARBA" id="ARBA00004496"/>
    </source>
</evidence>
<keyword evidence="11" id="KW-0007">Acetylation</keyword>
<reference evidence="21" key="3">
    <citation type="submission" date="2025-09" db="UniProtKB">
        <authorList>
            <consortium name="Ensembl"/>
        </authorList>
    </citation>
    <scope>IDENTIFICATION</scope>
    <source>
        <strain evidence="21">Thorbecke</strain>
    </source>
</reference>
<comment type="cofactor">
    <cofactor evidence="1">
        <name>Mn(2+)</name>
        <dbReference type="ChEBI" id="CHEBI:29035"/>
    </cofactor>
</comment>
<reference evidence="21 22" key="1">
    <citation type="journal article" date="2011" name="Nature">
        <title>A high-resolution map of human evolutionary constraint using 29 mammals.</title>
        <authorList>
            <person name="Lindblad-Toh K."/>
            <person name="Garber M."/>
            <person name="Zuk O."/>
            <person name="Lin M.F."/>
            <person name="Parker B.J."/>
            <person name="Washietl S."/>
            <person name="Kheradpour P."/>
            <person name="Ernst J."/>
            <person name="Jordan G."/>
            <person name="Mauceli E."/>
            <person name="Ward L.D."/>
            <person name="Lowe C.B."/>
            <person name="Holloway A.K."/>
            <person name="Clamp M."/>
            <person name="Gnerre S."/>
            <person name="Alfoldi J."/>
            <person name="Beal K."/>
            <person name="Chang J."/>
            <person name="Clawson H."/>
            <person name="Cuff J."/>
            <person name="Di Palma F."/>
            <person name="Fitzgerald S."/>
            <person name="Flicek P."/>
            <person name="Guttman M."/>
            <person name="Hubisz M.J."/>
            <person name="Jaffe D.B."/>
            <person name="Jungreis I."/>
            <person name="Kent W.J."/>
            <person name="Kostka D."/>
            <person name="Lara M."/>
            <person name="Martins A.L."/>
            <person name="Massingham T."/>
            <person name="Moltke I."/>
            <person name="Raney B.J."/>
            <person name="Rasmussen M.D."/>
            <person name="Robinson J."/>
            <person name="Stark A."/>
            <person name="Vilella A.J."/>
            <person name="Wen J."/>
            <person name="Xie X."/>
            <person name="Zody M.C."/>
            <person name="Baldwin J."/>
            <person name="Bloom T."/>
            <person name="Chin C.W."/>
            <person name="Heiman D."/>
            <person name="Nicol R."/>
            <person name="Nusbaum C."/>
            <person name="Young S."/>
            <person name="Wilkinson J."/>
            <person name="Worley K.C."/>
            <person name="Kovar C.L."/>
            <person name="Muzny D.M."/>
            <person name="Gibbs R.A."/>
            <person name="Cree A."/>
            <person name="Dihn H.H."/>
            <person name="Fowler G."/>
            <person name="Jhangiani S."/>
            <person name="Joshi V."/>
            <person name="Lee S."/>
            <person name="Lewis L.R."/>
            <person name="Nazareth L.V."/>
            <person name="Okwuonu G."/>
            <person name="Santibanez J."/>
            <person name="Warren W.C."/>
            <person name="Mardis E.R."/>
            <person name="Weinstock G.M."/>
            <person name="Wilson R.K."/>
            <person name="Delehaunty K."/>
            <person name="Dooling D."/>
            <person name="Fronik C."/>
            <person name="Fulton L."/>
            <person name="Fulton B."/>
            <person name="Graves T."/>
            <person name="Minx P."/>
            <person name="Sodergren E."/>
            <person name="Birney E."/>
            <person name="Margulies E.H."/>
            <person name="Herrero J."/>
            <person name="Green E.D."/>
            <person name="Haussler D."/>
            <person name="Siepel A."/>
            <person name="Goldman N."/>
            <person name="Pollard K.S."/>
            <person name="Pedersen J.S."/>
            <person name="Lander E.S."/>
            <person name="Kellis M."/>
        </authorList>
    </citation>
    <scope>NUCLEOTIDE SEQUENCE [LARGE SCALE GENOMIC DNA]</scope>
    <source>
        <strain evidence="22">Thorbecke</strain>
    </source>
</reference>
<sequence length="517" mass="56046">MSPPELRSSRKSSTPALIHPGQRVRLPWVSSGLTSSASEPLPLSVPSSLPGLPCRQRLALLPTGLRVGLCSWSRLLLCFPGGTFQVTAVHLSCRSVVRRCRSWPVTTALHLPACTITGGDGRWTSNRAGTEAQRGPLLFDELPPASSTDSDVLGVGLSLSFESMASGPGGPLLFDGLPPAGSGDPGSLATSVSQSGRSDGKGAKRKTSEEENGSEEPVEKKVCKASSVIFSLKGYVAERKGEREEMQDAHVILNDITEECRPPSSLITRVSYFAVFDGHGGIRASKFAAQNLHQNLIRKFPKGDVISVEKTVKRCLLDTFKHTDEEFLKQASSQKPAWKDGSTATCVLAVDNILYIANLGDSRAILCRYNEESQKHAALSLSKEHNPTQYEERMRIQKAGGNVRDGRVLGVLEVSRSIGDGQYKRCGVTSVPDIRRCQLTPNDRFILLACDGLFKVFTPEEAVNFILSCLEDEKIQSREGRPAVDVRYEAACNRLASKAVQRGSADNVTVMVVRIGQ</sequence>
<reference evidence="21" key="2">
    <citation type="submission" date="2025-08" db="UniProtKB">
        <authorList>
            <consortium name="Ensembl"/>
        </authorList>
    </citation>
    <scope>IDENTIFICATION</scope>
    <source>
        <strain evidence="21">Thorbecke</strain>
    </source>
</reference>
<dbReference type="Ensembl" id="ENSOCUT00000033717.2">
    <property type="protein sequence ID" value="ENSOCUP00000026764.2"/>
    <property type="gene ID" value="ENSOCUG00000017442.4"/>
</dbReference>
<comment type="cofactor">
    <cofactor evidence="2">
        <name>Mg(2+)</name>
        <dbReference type="ChEBI" id="CHEBI:18420"/>
    </cofactor>
</comment>
<dbReference type="InterPro" id="IPR015655">
    <property type="entry name" value="PP2C"/>
</dbReference>
<dbReference type="CDD" id="cd00143">
    <property type="entry name" value="PP2Cc"/>
    <property type="match status" value="1"/>
</dbReference>
<evidence type="ECO:0000313" key="21">
    <source>
        <dbReference type="Ensembl" id="ENSOCUP00000026764.2"/>
    </source>
</evidence>
<evidence type="ECO:0000256" key="2">
    <source>
        <dbReference type="ARBA" id="ARBA00001946"/>
    </source>
</evidence>
<dbReference type="PROSITE" id="PS51746">
    <property type="entry name" value="PPM_2"/>
    <property type="match status" value="1"/>
</dbReference>
<evidence type="ECO:0000256" key="8">
    <source>
        <dbReference type="ARBA" id="ARBA00022801"/>
    </source>
</evidence>
<comment type="catalytic activity">
    <reaction evidence="13">
        <text>O-phospho-L-seryl-[protein] + H2O = L-seryl-[protein] + phosphate</text>
        <dbReference type="Rhea" id="RHEA:20629"/>
        <dbReference type="Rhea" id="RHEA-COMP:9863"/>
        <dbReference type="Rhea" id="RHEA-COMP:11604"/>
        <dbReference type="ChEBI" id="CHEBI:15377"/>
        <dbReference type="ChEBI" id="CHEBI:29999"/>
        <dbReference type="ChEBI" id="CHEBI:43474"/>
        <dbReference type="ChEBI" id="CHEBI:83421"/>
        <dbReference type="EC" id="3.1.3.16"/>
    </reaction>
</comment>
<dbReference type="Proteomes" id="UP000001811">
    <property type="component" value="Unplaced"/>
</dbReference>
<comment type="similarity">
    <text evidence="4 18">Belongs to the PP2C family.</text>
</comment>
<dbReference type="InterPro" id="IPR036457">
    <property type="entry name" value="PPM-type-like_dom_sf"/>
</dbReference>
<keyword evidence="22" id="KW-1185">Reference proteome</keyword>
<name>U3KNF5_RABIT</name>
<dbReference type="SUPFAM" id="SSF81606">
    <property type="entry name" value="PP2C-like"/>
    <property type="match status" value="1"/>
</dbReference>
<proteinExistence type="inferred from homology"/>